<feature type="non-terminal residue" evidence="1">
    <location>
        <position position="68"/>
    </location>
</feature>
<proteinExistence type="predicted"/>
<gene>
    <name evidence="1" type="ORF">PECUL_23A040446</name>
</gene>
<evidence type="ECO:0000313" key="1">
    <source>
        <dbReference type="EMBL" id="CAH2306807.1"/>
    </source>
</evidence>
<organism evidence="1 2">
    <name type="scientific">Pelobates cultripes</name>
    <name type="common">Western spadefoot toad</name>
    <dbReference type="NCBI Taxonomy" id="61616"/>
    <lineage>
        <taxon>Eukaryota</taxon>
        <taxon>Metazoa</taxon>
        <taxon>Chordata</taxon>
        <taxon>Craniata</taxon>
        <taxon>Vertebrata</taxon>
        <taxon>Euteleostomi</taxon>
        <taxon>Amphibia</taxon>
        <taxon>Batrachia</taxon>
        <taxon>Anura</taxon>
        <taxon>Pelobatoidea</taxon>
        <taxon>Pelobatidae</taxon>
        <taxon>Pelobates</taxon>
    </lineage>
</organism>
<dbReference type="EMBL" id="OW240918">
    <property type="protein sequence ID" value="CAH2306807.1"/>
    <property type="molecule type" value="Genomic_DNA"/>
</dbReference>
<sequence>MADSPTRPLTSDQEGPSLTDIRADIRALAAAMVTKNDLQILSDNLHAAIRTEVTALRADLTTQANKLQ</sequence>
<keyword evidence="2" id="KW-1185">Reference proteome</keyword>
<dbReference type="Proteomes" id="UP001295444">
    <property type="component" value="Chromosome 07"/>
</dbReference>
<evidence type="ECO:0000313" key="2">
    <source>
        <dbReference type="Proteomes" id="UP001295444"/>
    </source>
</evidence>
<accession>A0AAD1SQ39</accession>
<protein>
    <submittedName>
        <fullName evidence="1">Uncharacterized protein</fullName>
    </submittedName>
</protein>
<dbReference type="AlphaFoldDB" id="A0AAD1SQ39"/>
<name>A0AAD1SQ39_PELCU</name>
<reference evidence="1" key="1">
    <citation type="submission" date="2022-03" db="EMBL/GenBank/DDBJ databases">
        <authorList>
            <person name="Alioto T."/>
            <person name="Alioto T."/>
            <person name="Gomez Garrido J."/>
        </authorList>
    </citation>
    <scope>NUCLEOTIDE SEQUENCE</scope>
</reference>